<dbReference type="PANTHER" id="PTHR30346">
    <property type="entry name" value="TRANSCRIPTIONAL DUAL REGULATOR HCAR-RELATED"/>
    <property type="match status" value="1"/>
</dbReference>
<dbReference type="Proteomes" id="UP000192917">
    <property type="component" value="Unassembled WGS sequence"/>
</dbReference>
<proteinExistence type="inferred from homology"/>
<dbReference type="SUPFAM" id="SSF46785">
    <property type="entry name" value="Winged helix' DNA-binding domain"/>
    <property type="match status" value="1"/>
</dbReference>
<evidence type="ECO:0000259" key="5">
    <source>
        <dbReference type="PROSITE" id="PS50931"/>
    </source>
</evidence>
<dbReference type="GO" id="GO:0003700">
    <property type="term" value="F:DNA-binding transcription factor activity"/>
    <property type="evidence" value="ECO:0007669"/>
    <property type="project" value="InterPro"/>
</dbReference>
<dbReference type="RefSeq" id="WP_085124446.1">
    <property type="nucleotide sequence ID" value="NZ_FWZX01000018.1"/>
</dbReference>
<comment type="similarity">
    <text evidence="1">Belongs to the LysR transcriptional regulatory family.</text>
</comment>
<protein>
    <submittedName>
        <fullName evidence="6">Transcriptional regulator</fullName>
    </submittedName>
</protein>
<keyword evidence="7" id="KW-1185">Reference proteome</keyword>
<dbReference type="SUPFAM" id="SSF53850">
    <property type="entry name" value="Periplasmic binding protein-like II"/>
    <property type="match status" value="1"/>
</dbReference>
<organism evidence="6 7">
    <name type="scientific">Tistlia consotensis USBA 355</name>
    <dbReference type="NCBI Taxonomy" id="560819"/>
    <lineage>
        <taxon>Bacteria</taxon>
        <taxon>Pseudomonadati</taxon>
        <taxon>Pseudomonadota</taxon>
        <taxon>Alphaproteobacteria</taxon>
        <taxon>Rhodospirillales</taxon>
        <taxon>Rhodovibrionaceae</taxon>
        <taxon>Tistlia</taxon>
    </lineage>
</organism>
<dbReference type="STRING" id="560819.SAMN05428998_11864"/>
<name>A0A1Y6CGA8_9PROT</name>
<accession>A0A1Y6CGA8</accession>
<dbReference type="Gene3D" id="1.10.10.10">
    <property type="entry name" value="Winged helix-like DNA-binding domain superfamily/Winged helix DNA-binding domain"/>
    <property type="match status" value="1"/>
</dbReference>
<evidence type="ECO:0000313" key="6">
    <source>
        <dbReference type="EMBL" id="SMF51702.1"/>
    </source>
</evidence>
<dbReference type="InterPro" id="IPR036390">
    <property type="entry name" value="WH_DNA-bd_sf"/>
</dbReference>
<gene>
    <name evidence="6" type="ORF">SAMN05428998_11864</name>
</gene>
<keyword evidence="2" id="KW-0805">Transcription regulation</keyword>
<evidence type="ECO:0000256" key="4">
    <source>
        <dbReference type="ARBA" id="ARBA00023163"/>
    </source>
</evidence>
<keyword evidence="4" id="KW-0804">Transcription</keyword>
<dbReference type="InterPro" id="IPR005119">
    <property type="entry name" value="LysR_subst-bd"/>
</dbReference>
<evidence type="ECO:0000256" key="1">
    <source>
        <dbReference type="ARBA" id="ARBA00009437"/>
    </source>
</evidence>
<dbReference type="Gene3D" id="3.40.190.10">
    <property type="entry name" value="Periplasmic binding protein-like II"/>
    <property type="match status" value="2"/>
</dbReference>
<dbReference type="InterPro" id="IPR036388">
    <property type="entry name" value="WH-like_DNA-bd_sf"/>
</dbReference>
<feature type="domain" description="HTH lysR-type" evidence="5">
    <location>
        <begin position="3"/>
        <end position="60"/>
    </location>
</feature>
<sequence>MAFSFRQLQYFIAVAESGTISGAAQQLSVSQSTITEALQDLEAELGARLLERHPRGMALSHRGHQFLRHARRILAEVQSARTLFSGGAEAIRGTLNLGVTSIVAGYVISDLLARYRRAYPEIAVSAIEDTSEYLEHLLLNGELDLIVAVLAGLGEPSAFDSTVIERSGFRVWLPGGHAFGRLAAVGRDRIAGESHIQLAADEVRAAHDSLWRGRPGRPKIVFRTRSVEAVRSLVATGAGIAVLPDLIYRPWSLDGDRIEAVALEEPLPTLEVGLAWRRGSSLSASTQAFIELAGEKSAAA</sequence>
<evidence type="ECO:0000256" key="3">
    <source>
        <dbReference type="ARBA" id="ARBA00023125"/>
    </source>
</evidence>
<dbReference type="GO" id="GO:0003677">
    <property type="term" value="F:DNA binding"/>
    <property type="evidence" value="ECO:0007669"/>
    <property type="project" value="UniProtKB-KW"/>
</dbReference>
<dbReference type="FunFam" id="1.10.10.10:FF:000001">
    <property type="entry name" value="LysR family transcriptional regulator"/>
    <property type="match status" value="1"/>
</dbReference>
<dbReference type="PROSITE" id="PS50931">
    <property type="entry name" value="HTH_LYSR"/>
    <property type="match status" value="1"/>
</dbReference>
<dbReference type="PANTHER" id="PTHR30346:SF0">
    <property type="entry name" value="HCA OPERON TRANSCRIPTIONAL ACTIVATOR HCAR"/>
    <property type="match status" value="1"/>
</dbReference>
<dbReference type="EMBL" id="FWZX01000018">
    <property type="protein sequence ID" value="SMF51702.1"/>
    <property type="molecule type" value="Genomic_DNA"/>
</dbReference>
<dbReference type="Pfam" id="PF00126">
    <property type="entry name" value="HTH_1"/>
    <property type="match status" value="1"/>
</dbReference>
<dbReference type="PRINTS" id="PR00039">
    <property type="entry name" value="HTHLYSR"/>
</dbReference>
<dbReference type="GO" id="GO:0032993">
    <property type="term" value="C:protein-DNA complex"/>
    <property type="evidence" value="ECO:0007669"/>
    <property type="project" value="TreeGrafter"/>
</dbReference>
<dbReference type="Pfam" id="PF03466">
    <property type="entry name" value="LysR_substrate"/>
    <property type="match status" value="1"/>
</dbReference>
<evidence type="ECO:0000313" key="7">
    <source>
        <dbReference type="Proteomes" id="UP000192917"/>
    </source>
</evidence>
<reference evidence="6 7" key="1">
    <citation type="submission" date="2017-04" db="EMBL/GenBank/DDBJ databases">
        <authorList>
            <person name="Afonso C.L."/>
            <person name="Miller P.J."/>
            <person name="Scott M.A."/>
            <person name="Spackman E."/>
            <person name="Goraichik I."/>
            <person name="Dimitrov K.M."/>
            <person name="Suarez D.L."/>
            <person name="Swayne D.E."/>
        </authorList>
    </citation>
    <scope>NUCLEOTIDE SEQUENCE [LARGE SCALE GENOMIC DNA]</scope>
    <source>
        <strain evidence="6 7">USBA 355</strain>
    </source>
</reference>
<dbReference type="InterPro" id="IPR000847">
    <property type="entry name" value="LysR_HTH_N"/>
</dbReference>
<keyword evidence="3" id="KW-0238">DNA-binding</keyword>
<evidence type="ECO:0000256" key="2">
    <source>
        <dbReference type="ARBA" id="ARBA00023015"/>
    </source>
</evidence>
<dbReference type="AlphaFoldDB" id="A0A1Y6CGA8"/>